<dbReference type="Proteomes" id="UP000593576">
    <property type="component" value="Unassembled WGS sequence"/>
</dbReference>
<gene>
    <name evidence="1" type="ORF">Goshw_024119</name>
</gene>
<evidence type="ECO:0000313" key="2">
    <source>
        <dbReference type="Proteomes" id="UP000593576"/>
    </source>
</evidence>
<reference evidence="1 2" key="1">
    <citation type="journal article" date="2019" name="Genome Biol. Evol.">
        <title>Insights into the evolution of the New World diploid cottons (Gossypium, subgenus Houzingenia) based on genome sequencing.</title>
        <authorList>
            <person name="Grover C.E."/>
            <person name="Arick M.A. 2nd"/>
            <person name="Thrash A."/>
            <person name="Conover J.L."/>
            <person name="Sanders W.S."/>
            <person name="Peterson D.G."/>
            <person name="Frelichowski J.E."/>
            <person name="Scheffler J.A."/>
            <person name="Scheffler B.E."/>
            <person name="Wendel J.F."/>
        </authorList>
    </citation>
    <scope>NUCLEOTIDE SEQUENCE [LARGE SCALE GENOMIC DNA]</scope>
    <source>
        <strain evidence="1">1</strain>
        <tissue evidence="1">Leaf</tissue>
    </source>
</reference>
<organism evidence="1 2">
    <name type="scientific">Gossypium schwendimanii</name>
    <name type="common">Cotton</name>
    <dbReference type="NCBI Taxonomy" id="34291"/>
    <lineage>
        <taxon>Eukaryota</taxon>
        <taxon>Viridiplantae</taxon>
        <taxon>Streptophyta</taxon>
        <taxon>Embryophyta</taxon>
        <taxon>Tracheophyta</taxon>
        <taxon>Spermatophyta</taxon>
        <taxon>Magnoliopsida</taxon>
        <taxon>eudicotyledons</taxon>
        <taxon>Gunneridae</taxon>
        <taxon>Pentapetalae</taxon>
        <taxon>rosids</taxon>
        <taxon>malvids</taxon>
        <taxon>Malvales</taxon>
        <taxon>Malvaceae</taxon>
        <taxon>Malvoideae</taxon>
        <taxon>Gossypium</taxon>
    </lineage>
</organism>
<dbReference type="EMBL" id="JABFAF010000003">
    <property type="protein sequence ID" value="MBA0851662.1"/>
    <property type="molecule type" value="Genomic_DNA"/>
</dbReference>
<dbReference type="OrthoDB" id="1007675at2759"/>
<evidence type="ECO:0000313" key="1">
    <source>
        <dbReference type="EMBL" id="MBA0851662.1"/>
    </source>
</evidence>
<protein>
    <submittedName>
        <fullName evidence="1">Uncharacterized protein</fullName>
    </submittedName>
</protein>
<accession>A0A7J9KYT0</accession>
<sequence>MALVTFLHFHDLEDDLVRDNHYHHHHEQTLTLDSLPYWSRDFHFFSPPTPISLTQTTTFRSPIPFLSTAPIGSTAARTKSTSSSISSTNVSNNLSNNDAADLVSDALSDSSFGVIEGNHELDLRLALGFNSMDTHVSDVEIDISGGEYKNNHFFVEMRVSGLSASEVASNFSGINRFGDSMRIVGFRSDSEDDNRALTFDFNSGDDYSIDDHVNDCCDVGADDNVSVSIPLFWDSLQLEDRWETIEDFEWEEMDGSVD</sequence>
<keyword evidence="2" id="KW-1185">Reference proteome</keyword>
<proteinExistence type="predicted"/>
<name>A0A7J9KYT0_GOSSC</name>
<comment type="caution">
    <text evidence="1">The sequence shown here is derived from an EMBL/GenBank/DDBJ whole genome shotgun (WGS) entry which is preliminary data.</text>
</comment>
<dbReference type="AlphaFoldDB" id="A0A7J9KYT0"/>